<reference evidence="2" key="2">
    <citation type="submission" date="2017-05" db="EMBL/GenBank/DDBJ databases">
        <authorList>
            <person name="Munson-Mcgee J.H."/>
        </authorList>
    </citation>
    <scope>NUCLEOTIDE SEQUENCE</scope>
    <source>
        <strain evidence="2">SCGC AB-777_F03</strain>
    </source>
</reference>
<feature type="transmembrane region" description="Helical" evidence="1">
    <location>
        <begin position="76"/>
        <end position="99"/>
    </location>
</feature>
<evidence type="ECO:0000313" key="2">
    <source>
        <dbReference type="EMBL" id="MCC5447096.1"/>
    </source>
</evidence>
<feature type="transmembrane region" description="Helical" evidence="1">
    <location>
        <begin position="6"/>
        <end position="25"/>
    </location>
</feature>
<proteinExistence type="predicted"/>
<feature type="transmembrane region" description="Helical" evidence="1">
    <location>
        <begin position="46"/>
        <end position="70"/>
    </location>
</feature>
<comment type="caution">
    <text evidence="3">The sequence shown here is derived from an EMBL/GenBank/DDBJ whole genome shotgun (WGS) entry which is preliminary data.</text>
</comment>
<protein>
    <recommendedName>
        <fullName evidence="4">Ca2+/Na+ antiporter</fullName>
    </recommendedName>
</protein>
<dbReference type="EMBL" id="QEFP01000004">
    <property type="protein sequence ID" value="PVU68731.1"/>
    <property type="molecule type" value="Genomic_DNA"/>
</dbReference>
<sequence length="326" mass="36680">MTNYLIIIVSTLIPLLIYAFLIYLSENLILKYIGKYSKYYSSWPEHYLLIYTAGIASALQSFLPGLAVALNGDPKLGYYFQLYNVVLDYTITLGTFILAFNFEKGILDSNVLSLIMISIIAQVIVLIFKQINFFSGSILYLIFIIISIFLFYKYRKKSEKIAYIPKSSFYEYFKAMVFSLEIALAISIIYIGGNILNNISNTLQGLNLSIPLIGYAISLILFTLPDILYGHFSWFKDKDLNISMASISGEEISAFTIFTGILGMISPIKFSNQDVIPIISSFLVLLISVIILYISSYKKRIPKWVGVLLISLGIIIGFIDGIANLS</sequence>
<keyword evidence="1" id="KW-1133">Transmembrane helix</keyword>
<keyword evidence="1" id="KW-0812">Transmembrane</keyword>
<accession>A0A2T9WLN0</accession>
<dbReference type="EMBL" id="QEFP02000007">
    <property type="protein sequence ID" value="MCC5447096.1"/>
    <property type="molecule type" value="Genomic_DNA"/>
</dbReference>
<dbReference type="Proteomes" id="UP000245509">
    <property type="component" value="Unassembled WGS sequence"/>
</dbReference>
<gene>
    <name evidence="2" type="ORF">DDW03_001630</name>
    <name evidence="3" type="ORF">DDW03_01395</name>
</gene>
<organism evidence="3">
    <name type="scientific">Nanobsidianus stetteri</name>
    <dbReference type="NCBI Taxonomy" id="1294122"/>
    <lineage>
        <taxon>Archaea</taxon>
        <taxon>Nanobdellota</taxon>
        <taxon>Candidatus Nanoarchaeia</taxon>
        <taxon>Nanoarchaeales</taxon>
        <taxon>Nanopusillaceae</taxon>
        <taxon>Candidatus Nanobsidianus</taxon>
    </lineage>
</organism>
<feature type="transmembrane region" description="Helical" evidence="1">
    <location>
        <begin position="306"/>
        <end position="325"/>
    </location>
</feature>
<dbReference type="AlphaFoldDB" id="A0A2T9WLN0"/>
<feature type="transmembrane region" description="Helical" evidence="1">
    <location>
        <begin position="172"/>
        <end position="192"/>
    </location>
</feature>
<reference evidence="3" key="3">
    <citation type="submission" date="2017-05" db="EMBL/GenBank/DDBJ databases">
        <authorList>
            <person name="Song R."/>
            <person name="Chenine A.L."/>
            <person name="Ruprecht R.M."/>
        </authorList>
    </citation>
    <scope>NUCLEOTIDE SEQUENCE</scope>
    <source>
        <strain evidence="3">SCGC AB-777_F03</strain>
    </source>
</reference>
<feature type="transmembrane region" description="Helical" evidence="1">
    <location>
        <begin position="134"/>
        <end position="152"/>
    </location>
</feature>
<evidence type="ECO:0008006" key="4">
    <source>
        <dbReference type="Google" id="ProtNLM"/>
    </source>
</evidence>
<evidence type="ECO:0000256" key="1">
    <source>
        <dbReference type="SAM" id="Phobius"/>
    </source>
</evidence>
<dbReference type="RefSeq" id="WP_228615322.1">
    <property type="nucleotide sequence ID" value="NZ_QEFP02000007.1"/>
</dbReference>
<name>A0A2T9WLN0_NANST</name>
<feature type="transmembrane region" description="Helical" evidence="1">
    <location>
        <begin position="252"/>
        <end position="270"/>
    </location>
</feature>
<evidence type="ECO:0000313" key="3">
    <source>
        <dbReference type="EMBL" id="PVU68731.1"/>
    </source>
</evidence>
<feature type="transmembrane region" description="Helical" evidence="1">
    <location>
        <begin position="276"/>
        <end position="294"/>
    </location>
</feature>
<reference evidence="2" key="4">
    <citation type="submission" date="2021-11" db="EMBL/GenBank/DDBJ databases">
        <authorList>
            <person name="Munson-Mcgee J."/>
            <person name="Field E."/>
            <person name="Bateson M."/>
            <person name="Rooney C."/>
            <person name="Stepanauskas R."/>
            <person name="Young M."/>
        </authorList>
    </citation>
    <scope>NUCLEOTIDE SEQUENCE</scope>
    <source>
        <strain evidence="2">SCGC AB-777_F03</strain>
    </source>
</reference>
<feature type="transmembrane region" description="Helical" evidence="1">
    <location>
        <begin position="111"/>
        <end position="128"/>
    </location>
</feature>
<keyword evidence="1" id="KW-0472">Membrane</keyword>
<reference evidence="3" key="1">
    <citation type="journal article" date="2015" name="Appl. Environ. Microbiol.">
        <title>Nanoarchaeota, Their Sulfolobales Host, and Nanoarchaeota Virus Distribution across Yellowstone National Park Hot Springs.</title>
        <authorList>
            <person name="Munson-McGee J.H."/>
            <person name="Field E.K."/>
            <person name="Bateson M."/>
            <person name="Rooney C."/>
            <person name="Stepanauskas R."/>
            <person name="Young M.J."/>
        </authorList>
    </citation>
    <scope>NUCLEOTIDE SEQUENCE [LARGE SCALE GENOMIC DNA]</scope>
    <source>
        <strain evidence="3">SCGC AB-777_F03</strain>
    </source>
</reference>
<feature type="transmembrane region" description="Helical" evidence="1">
    <location>
        <begin position="212"/>
        <end position="232"/>
    </location>
</feature>